<gene>
    <name evidence="6" type="ORF">PENTCL1PPCAC_22127</name>
</gene>
<evidence type="ECO:0000313" key="6">
    <source>
        <dbReference type="EMBL" id="GMS99952.1"/>
    </source>
</evidence>
<comment type="subcellular location">
    <subcellularLocation>
        <location evidence="1">Nucleus</location>
    </subcellularLocation>
</comment>
<reference evidence="6" key="1">
    <citation type="submission" date="2023-10" db="EMBL/GenBank/DDBJ databases">
        <title>Genome assembly of Pristionchus species.</title>
        <authorList>
            <person name="Yoshida K."/>
            <person name="Sommer R.J."/>
        </authorList>
    </citation>
    <scope>NUCLEOTIDE SEQUENCE</scope>
    <source>
        <strain evidence="6">RS0144</strain>
    </source>
</reference>
<dbReference type="InterPro" id="IPR052255">
    <property type="entry name" value="RNA_pol_II_subunit5-mediator"/>
</dbReference>
<dbReference type="GO" id="GO:0000122">
    <property type="term" value="P:negative regulation of transcription by RNA polymerase II"/>
    <property type="evidence" value="ECO:0007669"/>
    <property type="project" value="TreeGrafter"/>
</dbReference>
<name>A0AAV5U0G6_9BILA</name>
<evidence type="ECO:0000256" key="2">
    <source>
        <dbReference type="ARBA" id="ARBA00011695"/>
    </source>
</evidence>
<organism evidence="6 7">
    <name type="scientific">Pristionchus entomophagus</name>
    <dbReference type="NCBI Taxonomy" id="358040"/>
    <lineage>
        <taxon>Eukaryota</taxon>
        <taxon>Metazoa</taxon>
        <taxon>Ecdysozoa</taxon>
        <taxon>Nematoda</taxon>
        <taxon>Chromadorea</taxon>
        <taxon>Rhabditida</taxon>
        <taxon>Rhabditina</taxon>
        <taxon>Diplogasteromorpha</taxon>
        <taxon>Diplogasteroidea</taxon>
        <taxon>Neodiplogasteridae</taxon>
        <taxon>Pristionchus</taxon>
    </lineage>
</organism>
<dbReference type="Pfam" id="PF02996">
    <property type="entry name" value="Prefoldin"/>
    <property type="match status" value="1"/>
</dbReference>
<feature type="compositionally biased region" description="Basic residues" evidence="5">
    <location>
        <begin position="399"/>
        <end position="408"/>
    </location>
</feature>
<dbReference type="GO" id="GO:0003714">
    <property type="term" value="F:transcription corepressor activity"/>
    <property type="evidence" value="ECO:0007669"/>
    <property type="project" value="TreeGrafter"/>
</dbReference>
<comment type="caution">
    <text evidence="6">The sequence shown here is derived from an EMBL/GenBank/DDBJ whole genome shotgun (WGS) entry which is preliminary data.</text>
</comment>
<feature type="compositionally biased region" description="Acidic residues" evidence="5">
    <location>
        <begin position="226"/>
        <end position="237"/>
    </location>
</feature>
<feature type="compositionally biased region" description="Acidic residues" evidence="5">
    <location>
        <begin position="268"/>
        <end position="290"/>
    </location>
</feature>
<sequence length="513" mass="58314">MAGRMPPSTSAHDNPPAAAAASTDAAVANYARLQQWIERECTECDAAIDEHRKQVAEYRTQKGRLLELQKKISHPIMVPFGSVGFMPGKLVRTNEVLVLLGANYFAECSVHDTGKIIDRRIREINSLIDKLEHQKRNASERLNFAQGLFGGATGGKDGLIEIREEYDEEKEAEAMRKRIERAAASRAEKKVPQAAFEDVMSRLDELEKQEKAEERKPLIVRREAPDSDDETEEEEEYVEHSSPPPPPRGVDEEEYKRLLARLDQVDTTSEEEEEEESDDVIEEDSDDVSDTEERKIARVDEMRKQREAEERMKMIERERRERERSVAPQPRRRLIEVIEDNPAPTTVAPPAQSIIKQKPKMTVVSENDRVVDLVEYQNQQDEEDKAKENTPSSKGSSKLTHKRSVRFKKGLEAGPCEKSFDSVDSLDVLPVLDGQINNPRSILRNKSEESPIDKIAFSEMEDQRSTTILPAGDAFSGCVVERSAELPIVFKPVDEPPRRVSRFKLQRMQQATE</sequence>
<dbReference type="SUPFAM" id="SSF46579">
    <property type="entry name" value="Prefoldin"/>
    <property type="match status" value="1"/>
</dbReference>
<comment type="similarity">
    <text evidence="4">Belongs to the RNA polymerase II subunit 5-mediating protein family.</text>
</comment>
<dbReference type="Proteomes" id="UP001432027">
    <property type="component" value="Unassembled WGS sequence"/>
</dbReference>
<evidence type="ECO:0000256" key="4">
    <source>
        <dbReference type="ARBA" id="ARBA00038295"/>
    </source>
</evidence>
<proteinExistence type="inferred from homology"/>
<comment type="subunit">
    <text evidence="2">Heterohexamer of two PFD-alpha type and four PFD-beta type subunits.</text>
</comment>
<feature type="region of interest" description="Disordered" evidence="5">
    <location>
        <begin position="208"/>
        <end position="408"/>
    </location>
</feature>
<evidence type="ECO:0000256" key="1">
    <source>
        <dbReference type="ARBA" id="ARBA00004123"/>
    </source>
</evidence>
<dbReference type="GO" id="GO:0003682">
    <property type="term" value="F:chromatin binding"/>
    <property type="evidence" value="ECO:0007669"/>
    <property type="project" value="TreeGrafter"/>
</dbReference>
<protein>
    <submittedName>
        <fullName evidence="6">Uncharacterized protein</fullName>
    </submittedName>
</protein>
<dbReference type="InterPro" id="IPR009053">
    <property type="entry name" value="Prefoldin"/>
</dbReference>
<dbReference type="AlphaFoldDB" id="A0AAV5U0G6"/>
<dbReference type="Gene3D" id="1.10.287.370">
    <property type="match status" value="1"/>
</dbReference>
<dbReference type="CDD" id="cd23159">
    <property type="entry name" value="Prefoldin_URI1"/>
    <property type="match status" value="1"/>
</dbReference>
<dbReference type="PANTHER" id="PTHR15111">
    <property type="entry name" value="RNA POLYMERASE II SUBUNIT 5-MEDIATING PROTEIN NNX3"/>
    <property type="match status" value="1"/>
</dbReference>
<feature type="compositionally biased region" description="Polar residues" evidence="5">
    <location>
        <begin position="389"/>
        <end position="398"/>
    </location>
</feature>
<evidence type="ECO:0000256" key="3">
    <source>
        <dbReference type="ARBA" id="ARBA00023242"/>
    </source>
</evidence>
<dbReference type="GO" id="GO:0005634">
    <property type="term" value="C:nucleus"/>
    <property type="evidence" value="ECO:0007669"/>
    <property type="project" value="UniProtKB-SubCell"/>
</dbReference>
<evidence type="ECO:0000313" key="7">
    <source>
        <dbReference type="Proteomes" id="UP001432027"/>
    </source>
</evidence>
<dbReference type="InterPro" id="IPR004127">
    <property type="entry name" value="Prefoldin_subunit_alpha"/>
</dbReference>
<feature type="compositionally biased region" description="Basic and acidic residues" evidence="5">
    <location>
        <begin position="291"/>
        <end position="325"/>
    </location>
</feature>
<evidence type="ECO:0000256" key="5">
    <source>
        <dbReference type="SAM" id="MobiDB-lite"/>
    </source>
</evidence>
<accession>A0AAV5U0G6</accession>
<dbReference type="GO" id="GO:0019212">
    <property type="term" value="F:phosphatase inhibitor activity"/>
    <property type="evidence" value="ECO:0007669"/>
    <property type="project" value="TreeGrafter"/>
</dbReference>
<keyword evidence="3" id="KW-0539">Nucleus</keyword>
<feature type="compositionally biased region" description="Basic and acidic residues" evidence="5">
    <location>
        <begin position="208"/>
        <end position="225"/>
    </location>
</feature>
<dbReference type="EMBL" id="BTSX01000005">
    <property type="protein sequence ID" value="GMS99952.1"/>
    <property type="molecule type" value="Genomic_DNA"/>
</dbReference>
<keyword evidence="7" id="KW-1185">Reference proteome</keyword>
<dbReference type="PANTHER" id="PTHR15111:SF0">
    <property type="entry name" value="UNCONVENTIONAL PREFOLDIN RPB5 INTERACTOR 1"/>
    <property type="match status" value="1"/>
</dbReference>